<accession>A0A170T6D8</accession>
<gene>
    <name evidence="1" type="ORF">FLM9_573</name>
</gene>
<dbReference type="EMBL" id="FITM01000068">
    <property type="protein sequence ID" value="CZB14885.1"/>
    <property type="molecule type" value="Genomic_DNA"/>
</dbReference>
<dbReference type="Proteomes" id="UP000182631">
    <property type="component" value="Unassembled WGS sequence"/>
</dbReference>
<sequence>MKLYKDFIASTPEEHRDKLVCASNADLDADTSLDPATKGKLKTQRCRLRRFLSNTAWQQAEAIETIDAVIRMKDRVLNLAAHWGEEPLYQAELDKALKLVSRLERVLT</sequence>
<organism evidence="1 2">
    <name type="scientific">Candidatus Synechococcus spongiarum</name>
    <dbReference type="NCBI Taxonomy" id="431041"/>
    <lineage>
        <taxon>Bacteria</taxon>
        <taxon>Bacillati</taxon>
        <taxon>Cyanobacteriota</taxon>
        <taxon>Cyanophyceae</taxon>
        <taxon>Synechococcales</taxon>
        <taxon>Synechococcaceae</taxon>
        <taxon>Synechococcus</taxon>
    </lineage>
</organism>
<evidence type="ECO:0000313" key="1">
    <source>
        <dbReference type="EMBL" id="CZB14885.1"/>
    </source>
</evidence>
<dbReference type="AlphaFoldDB" id="A0A170T6D8"/>
<protein>
    <submittedName>
        <fullName evidence="1">Uncharacterized protein</fullName>
    </submittedName>
</protein>
<keyword evidence="2" id="KW-1185">Reference proteome</keyword>
<proteinExistence type="predicted"/>
<name>A0A170T6D8_9SYNE</name>
<dbReference type="RefSeq" id="WP_074457118.1">
    <property type="nucleotide sequence ID" value="NZ_FITM01000068.1"/>
</dbReference>
<evidence type="ECO:0000313" key="2">
    <source>
        <dbReference type="Proteomes" id="UP000182631"/>
    </source>
</evidence>
<reference evidence="2" key="1">
    <citation type="submission" date="2016-02" db="EMBL/GenBank/DDBJ databases">
        <authorList>
            <person name="liu f."/>
        </authorList>
    </citation>
    <scope>NUCLEOTIDE SEQUENCE [LARGE SCALE GENOMIC DNA]</scope>
</reference>